<keyword evidence="4" id="KW-0547">Nucleotide-binding</keyword>
<comment type="caution">
    <text evidence="10">The sequence shown here is derived from an EMBL/GenBank/DDBJ whole genome shotgun (WGS) entry which is preliminary data.</text>
</comment>
<keyword evidence="11" id="KW-1185">Reference proteome</keyword>
<evidence type="ECO:0000256" key="8">
    <source>
        <dbReference type="ARBA" id="ARBA00023118"/>
    </source>
</evidence>
<keyword evidence="5" id="KW-0378">Hydrolase</keyword>
<reference evidence="11" key="1">
    <citation type="journal article" date="2019" name="Int. J. Syst. Evol. Microbiol.">
        <title>The Global Catalogue of Microorganisms (GCM) 10K type strain sequencing project: providing services to taxonomists for standard genome sequencing and annotation.</title>
        <authorList>
            <consortium name="The Broad Institute Genomics Platform"/>
            <consortium name="The Broad Institute Genome Sequencing Center for Infectious Disease"/>
            <person name="Wu L."/>
            <person name="Ma J."/>
        </authorList>
    </citation>
    <scope>NUCLEOTIDE SEQUENCE [LARGE SCALE GENOMIC DNA]</scope>
    <source>
        <strain evidence="11">CGMCC 4.7106</strain>
    </source>
</reference>
<dbReference type="Pfam" id="PF21802">
    <property type="entry name" value="Cas3-like_C"/>
    <property type="match status" value="1"/>
</dbReference>
<dbReference type="InterPro" id="IPR006483">
    <property type="entry name" value="CRISPR-assoc_Cas3_HD"/>
</dbReference>
<dbReference type="EMBL" id="JBHUIT010000021">
    <property type="protein sequence ID" value="MFD2257190.1"/>
    <property type="molecule type" value="Genomic_DNA"/>
</dbReference>
<sequence length="1068" mass="120763">MDHFGQRIGRRTWLVQTTEAGMETFYRMLRKSARRNSAVACHWIKKGGRAELLWTVGKRGEFNSEGLVATHTTARDIVRSADENEWHAIRIIDALVGIAALFHDFGKACDFFQTRLRASLKKKDTSKFTKNPYRHEWISLEIFVSFVAKGNDADWIARLSNIQPNSARDAEIVESLAVYKTAEPFGKRLANLPPLAKAVAWLILSHHRMPLPEVPSDLATVSNGLDQCNFHWNNPGKDVTPDQKDACFLFENGLPFASRSWCQLARATAGRVPQMLLSPDCCYLSDPHVLHAARLCLMLADHIYSSEATNPRYGDPVLKDSQKILYANTDGKTKKLKQRLDEHLIGVTKHARRIVYSLPRLKRDLPTLGLVKNLRKRSSDARFRWQDEAFELASSCQRESKLHGFFGVNMASTGTGKTLANARIMYALSEERNDARFTIAIGLRSLTLQTGEEYRKRLKLDAGQLGIMVGGGAGVRRLFEENQDGTFDQGGSESADYASGMQGQIDYNGPVADGPLKHWLSENEHHSKLISTPLLVTTVDHLISASESMRGGRQIAPILRLMNSDLVLDEPDDFDLNDMPAITRLVHFAGLFGSRVLLSSATLPPDFIEALFLAYQSGHEVFRKNHGLPQPPSGICCAWFDENDRHSEISSSKADFAVAHAKFTKKRSSYLATLPPRRRAEIVSLPYVSPEIGFSPEILLENFTQLHHLNATTDPVTGAKVSFGLFRMANIAPLITTALSILASAAPEDFHIHLCCYHSRHPLLIRSDMEAMLDACLNRKDETTAFSHPSVRTALDKNPAGNHIFLVIASPVAEVGRDHDYDWAVVEPSSQRSIIQLAGRIRRHRPGKWEEVNLRILNENRKAQTEVAGKPVFLRPGFEDDGHVLSSRKLDELLRRSELETVDSRPRIQRPENPNSKGKLTDFEHQRIQELFSNDEAYDLPPRYFWDHPRNIHLTAALQKLQPFRKNEIQEVTYYLAPEDGNDNLSFMEIPDRELPQKRDNLYWRTDVELSSSIHFWGESDIGERLKILAEKFDIPLARAARDFATISLVPKDHGWHHHLRLGFWERK</sequence>
<dbReference type="InterPro" id="IPR027417">
    <property type="entry name" value="P-loop_NTPase"/>
</dbReference>
<dbReference type="Gene3D" id="1.10.3210.30">
    <property type="match status" value="1"/>
</dbReference>
<accession>A0ABW5D9X3</accession>
<name>A0ABW5D9X3_9BACT</name>
<dbReference type="InterPro" id="IPR013395">
    <property type="entry name" value="CRISPR-assoc_Cas3_yers"/>
</dbReference>
<dbReference type="InterPro" id="IPR038257">
    <property type="entry name" value="CRISPR-assoc_Cas3_HD_sf"/>
</dbReference>
<comment type="similarity">
    <text evidence="1">In the N-terminal section; belongs to the CRISPR-associated nuclease Cas3-HD family.</text>
</comment>
<comment type="similarity">
    <text evidence="2">In the central section; belongs to the CRISPR-associated helicase Cas3 family.</text>
</comment>
<keyword evidence="8" id="KW-0051">Antiviral defense</keyword>
<dbReference type="Pfam" id="PF22590">
    <property type="entry name" value="Cas3-like_C_2"/>
    <property type="match status" value="1"/>
</dbReference>
<dbReference type="Proteomes" id="UP001597375">
    <property type="component" value="Unassembled WGS sequence"/>
</dbReference>
<evidence type="ECO:0000256" key="5">
    <source>
        <dbReference type="ARBA" id="ARBA00022801"/>
    </source>
</evidence>
<gene>
    <name evidence="10" type="primary">cas3f</name>
    <name evidence="10" type="ORF">ACFSSA_10925</name>
</gene>
<evidence type="ECO:0000313" key="10">
    <source>
        <dbReference type="EMBL" id="MFD2257190.1"/>
    </source>
</evidence>
<evidence type="ECO:0000256" key="3">
    <source>
        <dbReference type="ARBA" id="ARBA00022723"/>
    </source>
</evidence>
<feature type="domain" description="HD Cas3-type" evidence="9">
    <location>
        <begin position="82"/>
        <end position="303"/>
    </location>
</feature>
<evidence type="ECO:0000256" key="7">
    <source>
        <dbReference type="ARBA" id="ARBA00022840"/>
    </source>
</evidence>
<keyword evidence="6" id="KW-0347">Helicase</keyword>
<protein>
    <submittedName>
        <fullName evidence="10">Type I-F CRISPR-associated helicase Cas3f</fullName>
    </submittedName>
</protein>
<evidence type="ECO:0000259" key="9">
    <source>
        <dbReference type="PROSITE" id="PS51643"/>
    </source>
</evidence>
<dbReference type="InterPro" id="IPR048823">
    <property type="entry name" value="Cas3_I-F_Cas2"/>
</dbReference>
<keyword evidence="3" id="KW-0479">Metal-binding</keyword>
<evidence type="ECO:0000256" key="6">
    <source>
        <dbReference type="ARBA" id="ARBA00022806"/>
    </source>
</evidence>
<evidence type="ECO:0000313" key="11">
    <source>
        <dbReference type="Proteomes" id="UP001597375"/>
    </source>
</evidence>
<dbReference type="NCBIfam" id="TIGR02562">
    <property type="entry name" value="cas3_yersinia"/>
    <property type="match status" value="1"/>
</dbReference>
<evidence type="ECO:0000256" key="1">
    <source>
        <dbReference type="ARBA" id="ARBA00006847"/>
    </source>
</evidence>
<dbReference type="RefSeq" id="WP_386820477.1">
    <property type="nucleotide sequence ID" value="NZ_JBHUIT010000021.1"/>
</dbReference>
<dbReference type="InterPro" id="IPR054712">
    <property type="entry name" value="Cas3-like_dom"/>
</dbReference>
<dbReference type="SUPFAM" id="SSF52540">
    <property type="entry name" value="P-loop containing nucleoside triphosphate hydrolases"/>
    <property type="match status" value="1"/>
</dbReference>
<dbReference type="PROSITE" id="PS51643">
    <property type="entry name" value="HD_CAS3"/>
    <property type="match status" value="1"/>
</dbReference>
<keyword evidence="7" id="KW-0067">ATP-binding</keyword>
<dbReference type="InterPro" id="IPR048824">
    <property type="entry name" value="Cas3-like_C"/>
</dbReference>
<evidence type="ECO:0000256" key="2">
    <source>
        <dbReference type="ARBA" id="ARBA00009046"/>
    </source>
</evidence>
<proteinExistence type="inferred from homology"/>
<evidence type="ECO:0000256" key="4">
    <source>
        <dbReference type="ARBA" id="ARBA00022741"/>
    </source>
</evidence>
<dbReference type="Gene3D" id="3.40.50.300">
    <property type="entry name" value="P-loop containing nucleotide triphosphate hydrolases"/>
    <property type="match status" value="1"/>
</dbReference>
<dbReference type="Pfam" id="PF21384">
    <property type="entry name" value="Cas3_I-F_Cas2"/>
    <property type="match status" value="1"/>
</dbReference>
<organism evidence="10 11">
    <name type="scientific">Luteolibacter algae</name>
    <dbReference type="NCBI Taxonomy" id="454151"/>
    <lineage>
        <taxon>Bacteria</taxon>
        <taxon>Pseudomonadati</taxon>
        <taxon>Verrucomicrobiota</taxon>
        <taxon>Verrucomicrobiia</taxon>
        <taxon>Verrucomicrobiales</taxon>
        <taxon>Verrucomicrobiaceae</taxon>
        <taxon>Luteolibacter</taxon>
    </lineage>
</organism>